<dbReference type="AlphaFoldDB" id="A0AA43ZDP1"/>
<keyword evidence="2" id="KW-1185">Reference proteome</keyword>
<evidence type="ECO:0000313" key="1">
    <source>
        <dbReference type="EMBL" id="NHT75098.1"/>
    </source>
</evidence>
<proteinExistence type="predicted"/>
<evidence type="ECO:0000313" key="2">
    <source>
        <dbReference type="Proteomes" id="UP001155840"/>
    </source>
</evidence>
<dbReference type="RefSeq" id="WP_167127517.1">
    <property type="nucleotide sequence ID" value="NZ_JAANCM010000002.1"/>
</dbReference>
<name>A0AA43ZDP1_9HYPH</name>
<reference evidence="1" key="1">
    <citation type="submission" date="2020-03" db="EMBL/GenBank/DDBJ databases">
        <title>Ferranicluibacter endophyticum gen. nov., sp. nov., a new genus isolated from Rubus ulmifolius Schott. stem.</title>
        <authorList>
            <person name="Roca-Couso R."/>
            <person name="Flores-Felix J.D."/>
            <person name="Igual J.M."/>
            <person name="Rivas R."/>
        </authorList>
    </citation>
    <scope>NUCLEOTIDE SEQUENCE</scope>
    <source>
        <strain evidence="1">CRRU44</strain>
    </source>
</reference>
<accession>A0AA43ZDP1</accession>
<comment type="caution">
    <text evidence="1">The sequence shown here is derived from an EMBL/GenBank/DDBJ whole genome shotgun (WGS) entry which is preliminary data.</text>
</comment>
<dbReference type="EMBL" id="JAANCM010000002">
    <property type="protein sequence ID" value="NHT75098.1"/>
    <property type="molecule type" value="Genomic_DNA"/>
</dbReference>
<sequence length="119" mass="12922">MTTTGVSEIQGAIGLHEKLEVAASAPAFTEDSVMDKVMDSITRAQGDIEDKVVTTSATTHQDIAAKFAFLARLIGREEGMLFIELPLLTSAIRDLAEFRCNSEERSGYRRLAESGTPSE</sequence>
<gene>
    <name evidence="1" type="ORF">G8E10_04915</name>
</gene>
<organism evidence="1 2">
    <name type="scientific">Ferranicluibacter rubi</name>
    <dbReference type="NCBI Taxonomy" id="2715133"/>
    <lineage>
        <taxon>Bacteria</taxon>
        <taxon>Pseudomonadati</taxon>
        <taxon>Pseudomonadota</taxon>
        <taxon>Alphaproteobacteria</taxon>
        <taxon>Hyphomicrobiales</taxon>
        <taxon>Rhizobiaceae</taxon>
        <taxon>Ferranicluibacter</taxon>
    </lineage>
</organism>
<dbReference type="Proteomes" id="UP001155840">
    <property type="component" value="Unassembled WGS sequence"/>
</dbReference>
<protein>
    <submittedName>
        <fullName evidence="1">Uncharacterized protein</fullName>
    </submittedName>
</protein>